<organism evidence="3 4">
    <name type="scientific">Vagococcus fluvialis bH819</name>
    <dbReference type="NCBI Taxonomy" id="1255619"/>
    <lineage>
        <taxon>Bacteria</taxon>
        <taxon>Bacillati</taxon>
        <taxon>Bacillota</taxon>
        <taxon>Bacilli</taxon>
        <taxon>Lactobacillales</taxon>
        <taxon>Enterococcaceae</taxon>
        <taxon>Vagococcus</taxon>
    </lineage>
</organism>
<evidence type="ECO:0000256" key="1">
    <source>
        <dbReference type="PROSITE-ProRule" id="PRU00409"/>
    </source>
</evidence>
<dbReference type="AlphaFoldDB" id="A0A1X6WMQ8"/>
<dbReference type="Proteomes" id="UP000195918">
    <property type="component" value="Unassembled WGS sequence"/>
</dbReference>
<reference evidence="4" key="1">
    <citation type="submission" date="2017-02" db="EMBL/GenBank/DDBJ databases">
        <authorList>
            <person name="Dridi B."/>
        </authorList>
    </citation>
    <scope>NUCLEOTIDE SEQUENCE [LARGE SCALE GENOMIC DNA]</scope>
    <source>
        <strain evidence="4">bH819</strain>
    </source>
</reference>
<evidence type="ECO:0000313" key="3">
    <source>
        <dbReference type="EMBL" id="SLM85555.1"/>
    </source>
</evidence>
<dbReference type="Gene3D" id="3.30.470.20">
    <property type="entry name" value="ATP-grasp fold, B domain"/>
    <property type="match status" value="1"/>
</dbReference>
<dbReference type="SUPFAM" id="SSF56059">
    <property type="entry name" value="Glutathione synthetase ATP-binding domain-like"/>
    <property type="match status" value="1"/>
</dbReference>
<dbReference type="PROSITE" id="PS50975">
    <property type="entry name" value="ATP_GRASP"/>
    <property type="match status" value="1"/>
</dbReference>
<dbReference type="GO" id="GO:0046872">
    <property type="term" value="F:metal ion binding"/>
    <property type="evidence" value="ECO:0007669"/>
    <property type="project" value="InterPro"/>
</dbReference>
<evidence type="ECO:0000313" key="4">
    <source>
        <dbReference type="Proteomes" id="UP000195918"/>
    </source>
</evidence>
<dbReference type="EMBL" id="FWFD01000008">
    <property type="protein sequence ID" value="SLM85555.1"/>
    <property type="molecule type" value="Genomic_DNA"/>
</dbReference>
<dbReference type="GO" id="GO:0034025">
    <property type="term" value="F:D-aspartate ligase activity"/>
    <property type="evidence" value="ECO:0007669"/>
    <property type="project" value="UniProtKB-EC"/>
</dbReference>
<keyword evidence="4" id="KW-1185">Reference proteome</keyword>
<gene>
    <name evidence="3" type="ORF">FM121_05605</name>
</gene>
<keyword evidence="1" id="KW-0067">ATP-binding</keyword>
<keyword evidence="1" id="KW-0547">Nucleotide-binding</keyword>
<keyword evidence="3" id="KW-0436">Ligase</keyword>
<protein>
    <submittedName>
        <fullName evidence="3">D-aspartate ligase</fullName>
        <ecNumber evidence="3">6.3.1.12</ecNumber>
    </submittedName>
</protein>
<proteinExistence type="predicted"/>
<accession>A0A1X6WMQ8</accession>
<name>A0A1X6WMQ8_9ENTE</name>
<dbReference type="RefSeq" id="WP_086951187.1">
    <property type="nucleotide sequence ID" value="NZ_FWFD01000008.1"/>
</dbReference>
<dbReference type="InterPro" id="IPR011761">
    <property type="entry name" value="ATP-grasp"/>
</dbReference>
<dbReference type="GO" id="GO:0005524">
    <property type="term" value="F:ATP binding"/>
    <property type="evidence" value="ECO:0007669"/>
    <property type="project" value="UniProtKB-UniRule"/>
</dbReference>
<evidence type="ECO:0000259" key="2">
    <source>
        <dbReference type="PROSITE" id="PS50975"/>
    </source>
</evidence>
<feature type="domain" description="ATP-grasp" evidence="2">
    <location>
        <begin position="122"/>
        <end position="320"/>
    </location>
</feature>
<sequence length="405" mass="46837">MKFLPIILGTDVNAYGIARSIHMEYGIKSLCVGQGKLPMTNHSKIIDIEVVNNLTEPAIFSEAMVPLLKKKLETYDTLILFAASDGYAELVIDHQEELSKYCQLPFVKKELKDQLILKEDFYDLCEELKLPYPKTIKVTANNYKEIDVPFDYPVVVKPSNSVTYTVADFKDKKKAYILHNKEEVNEALTNIFSSGYSDTMLMQDFIPGPDSNMRVLNAYVGKNNKVHSMCLGHPFLEDVTPTLVGNYVAIKSTFDADIYETYTRFLEGIGYTGFANFDMKFDERDQTFKIFEINLRPGRSSFYSTLAGCNLMAYSIKDLVEEKENKTVFLNKNEKLWLGVPKEVVLTYTEDDTCKQVAKEMIDKNEYGYTLFYEKDKSFIRDLSMKKYYQSYTERYEKWFEKKGR</sequence>
<dbReference type="OrthoDB" id="5420347at2"/>
<dbReference type="EC" id="6.3.1.12" evidence="3"/>